<gene>
    <name evidence="3" type="ORF">ARMSODRAFT_1085830</name>
</gene>
<feature type="compositionally biased region" description="Polar residues" evidence="1">
    <location>
        <begin position="697"/>
        <end position="761"/>
    </location>
</feature>
<feature type="compositionally biased region" description="Low complexity" evidence="1">
    <location>
        <begin position="501"/>
        <end position="514"/>
    </location>
</feature>
<feature type="transmembrane region" description="Helical" evidence="2">
    <location>
        <begin position="925"/>
        <end position="943"/>
    </location>
</feature>
<evidence type="ECO:0000256" key="2">
    <source>
        <dbReference type="SAM" id="Phobius"/>
    </source>
</evidence>
<feature type="compositionally biased region" description="Low complexity" evidence="1">
    <location>
        <begin position="455"/>
        <end position="467"/>
    </location>
</feature>
<dbReference type="Proteomes" id="UP000218334">
    <property type="component" value="Unassembled WGS sequence"/>
</dbReference>
<feature type="compositionally biased region" description="Pro residues" evidence="1">
    <location>
        <begin position="659"/>
        <end position="670"/>
    </location>
</feature>
<keyword evidence="4" id="KW-1185">Reference proteome</keyword>
<feature type="compositionally biased region" description="Pro residues" evidence="1">
    <location>
        <begin position="678"/>
        <end position="696"/>
    </location>
</feature>
<proteinExistence type="predicted"/>
<feature type="transmembrane region" description="Helical" evidence="2">
    <location>
        <begin position="95"/>
        <end position="114"/>
    </location>
</feature>
<feature type="transmembrane region" description="Helical" evidence="2">
    <location>
        <begin position="49"/>
        <end position="75"/>
    </location>
</feature>
<evidence type="ECO:0000256" key="1">
    <source>
        <dbReference type="SAM" id="MobiDB-lite"/>
    </source>
</evidence>
<feature type="region of interest" description="Disordered" evidence="1">
    <location>
        <begin position="420"/>
        <end position="782"/>
    </location>
</feature>
<feature type="compositionally biased region" description="Pro residues" evidence="1">
    <location>
        <begin position="600"/>
        <end position="622"/>
    </location>
</feature>
<dbReference type="PRINTS" id="PR01217">
    <property type="entry name" value="PRICHEXTENSN"/>
</dbReference>
<feature type="compositionally biased region" description="Low complexity" evidence="1">
    <location>
        <begin position="762"/>
        <end position="782"/>
    </location>
</feature>
<feature type="compositionally biased region" description="Polar residues" evidence="1">
    <location>
        <begin position="421"/>
        <end position="435"/>
    </location>
</feature>
<dbReference type="PANTHER" id="PTHR24216">
    <property type="entry name" value="PAXILLIN-RELATED"/>
    <property type="match status" value="1"/>
</dbReference>
<feature type="compositionally biased region" description="Pro residues" evidence="1">
    <location>
        <begin position="632"/>
        <end position="652"/>
    </location>
</feature>
<reference evidence="4" key="1">
    <citation type="journal article" date="2017" name="Nat. Ecol. Evol.">
        <title>Genome expansion and lineage-specific genetic innovations in the forest pathogenic fungi Armillaria.</title>
        <authorList>
            <person name="Sipos G."/>
            <person name="Prasanna A.N."/>
            <person name="Walter M.C."/>
            <person name="O'Connor E."/>
            <person name="Balint B."/>
            <person name="Krizsan K."/>
            <person name="Kiss B."/>
            <person name="Hess J."/>
            <person name="Varga T."/>
            <person name="Slot J."/>
            <person name="Riley R."/>
            <person name="Boka B."/>
            <person name="Rigling D."/>
            <person name="Barry K."/>
            <person name="Lee J."/>
            <person name="Mihaltcheva S."/>
            <person name="LaButti K."/>
            <person name="Lipzen A."/>
            <person name="Waldron R."/>
            <person name="Moloney N.M."/>
            <person name="Sperisen C."/>
            <person name="Kredics L."/>
            <person name="Vagvoelgyi C."/>
            <person name="Patrignani A."/>
            <person name="Fitzpatrick D."/>
            <person name="Nagy I."/>
            <person name="Doyle S."/>
            <person name="Anderson J.B."/>
            <person name="Grigoriev I.V."/>
            <person name="Gueldener U."/>
            <person name="Muensterkoetter M."/>
            <person name="Nagy L.G."/>
        </authorList>
    </citation>
    <scope>NUCLEOTIDE SEQUENCE [LARGE SCALE GENOMIC DNA]</scope>
    <source>
        <strain evidence="4">28-4</strain>
    </source>
</reference>
<keyword evidence="2" id="KW-1133">Transmembrane helix</keyword>
<dbReference type="PANTHER" id="PTHR24216:SF65">
    <property type="entry name" value="PAXILLIN-LIKE PROTEIN 1"/>
    <property type="match status" value="1"/>
</dbReference>
<accession>A0A2H3BP19</accession>
<keyword evidence="2" id="KW-0812">Transmembrane</keyword>
<feature type="compositionally biased region" description="Pro residues" evidence="1">
    <location>
        <begin position="580"/>
        <end position="591"/>
    </location>
</feature>
<feature type="compositionally biased region" description="Pro residues" evidence="1">
    <location>
        <begin position="515"/>
        <end position="572"/>
    </location>
</feature>
<evidence type="ECO:0000313" key="3">
    <source>
        <dbReference type="EMBL" id="PBK67798.1"/>
    </source>
</evidence>
<sequence length="1012" mass="107369">MSTDFFNPYTEPRAAYITPYVYKYKETTSAVYPRIYSDIHTQRRPKKSWLLHGLNFALHFILILSHVLILLIWVTHLEHKVVIPIGKESNLVSTVIVQVSQIIITVYLAVMIFLSQQLATRRNLHARQTLTATHDNMSAWTGLGAALLSLWRQTTVAASIAGALLVAAYFVFAAVLHITTPAIFSVQPFNSSRQATISTTLGPPNISINNLGSSNPSSFWLDSTPVIPYLSHSDRISKIGLENGTLYDVLEKNNGEGDVFVNALTFNVTCGYVDSASVTPINNTGNWTVDTIYDEHVKPIAVLAPNTFKWLNFYTYNFQDPWRHVLFYTSANITDSNGSTGNPVTLNPPMRPGPNMNASRENVSYFDETTVYTMQIIGCTVTQINQSAVVDAQSHLLKRIYPSGHKTTSTWAKWDPETIPANATVSSSPKGTTTIFGRGEATAKSDAALRERQATDTPAANPTTAPAPQDPNPAPAPAQGNTPEPAPAGGGGQAPPPEPQGAPTTPAVASTEPQSPTPVPAPPTAEPQSPTPVPAPPTIAPSGPAPQNPDPSPVAPTPLPPPEPQSPTPVPAPASTEPQSPTPVPAPPTVAPAPQNTDPSPAPVTPTPLPSPEPQSPTPVPAPVVTSTEPQSPTPVPAPPTVAPAPQNPNPSPAQVTPTPEPQNPNPPSAPVASSPAPQNPDPSPAPPQLNTPQPAPQGQSTQENNSAATVPGQQSGTPTPINENTPAVQSSPIPNSQPGSAQQSPTTTNPSVATTPLPQNSDSSSGTPTTTTSSADSSSSGFGSLSYYDMSNVFLDVWWNLFDQAAISRFPSTDDCPGFPWSNPELCNPLTVVEQFVMEDLGLHSTLLDSPVRLAPQIALHDLENSISSATAASYWAALYAKAGGLKDDDPYNIANVNNFAVNAMSGNATITYPYTATRLNINLLPLLVGLGASIGLLLLVFRLTGTPIVGDSGIDTIGVLQILWLMRTRPDLQRIISDVDEPSTDNLREAGMVNTSMHVHDETRPLAMYS</sequence>
<feature type="transmembrane region" description="Helical" evidence="2">
    <location>
        <begin position="156"/>
        <end position="178"/>
    </location>
</feature>
<dbReference type="STRING" id="1076256.A0A2H3BP19"/>
<evidence type="ECO:0000313" key="4">
    <source>
        <dbReference type="Proteomes" id="UP000218334"/>
    </source>
</evidence>
<dbReference type="EMBL" id="KZ293435">
    <property type="protein sequence ID" value="PBK67798.1"/>
    <property type="molecule type" value="Genomic_DNA"/>
</dbReference>
<dbReference type="AlphaFoldDB" id="A0A2H3BP19"/>
<name>A0A2H3BP19_9AGAR</name>
<organism evidence="3 4">
    <name type="scientific">Armillaria solidipes</name>
    <dbReference type="NCBI Taxonomy" id="1076256"/>
    <lineage>
        <taxon>Eukaryota</taxon>
        <taxon>Fungi</taxon>
        <taxon>Dikarya</taxon>
        <taxon>Basidiomycota</taxon>
        <taxon>Agaricomycotina</taxon>
        <taxon>Agaricomycetes</taxon>
        <taxon>Agaricomycetidae</taxon>
        <taxon>Agaricales</taxon>
        <taxon>Marasmiineae</taxon>
        <taxon>Physalacriaceae</taxon>
        <taxon>Armillaria</taxon>
    </lineage>
</organism>
<keyword evidence="2" id="KW-0472">Membrane</keyword>
<feature type="compositionally biased region" description="Basic and acidic residues" evidence="1">
    <location>
        <begin position="441"/>
        <end position="454"/>
    </location>
</feature>
<protein>
    <submittedName>
        <fullName evidence="3">Uncharacterized protein</fullName>
    </submittedName>
</protein>